<keyword evidence="3" id="KW-1185">Reference proteome</keyword>
<sequence>MENIPNYFNKIWGEHFTQLEPLGLQADPTEKKYFLKLNNSTSKHDCAVVTMGIGQTVDAEIELKRIYPQCTFLALDPVSEVNENLVKNKLNGTFVQRVIAAEDSYTANIKPPFIWNTEGKSEFNKSYNELSIGFFDFFQIYNSKPVIDLLIIDVEGSEFAIFQLLAEQYDQLTVTICQINVEVHNDPTLANFFLRNRFLRNFNTFIRNSKFVLIRAELDRGMYHRMFFVNYVDKICVEKFLC</sequence>
<accession>A0A8S9ZJR6</accession>
<dbReference type="AlphaFoldDB" id="A0A8S9ZJR6"/>
<dbReference type="PANTHER" id="PTHR22989">
    <property type="entry name" value="UNCHARACTERIZED DUF13 C.ELEGANS"/>
    <property type="match status" value="1"/>
</dbReference>
<dbReference type="EMBL" id="JABEBT010000073">
    <property type="protein sequence ID" value="KAF7633601.1"/>
    <property type="molecule type" value="Genomic_DNA"/>
</dbReference>
<evidence type="ECO:0000259" key="1">
    <source>
        <dbReference type="Pfam" id="PF05050"/>
    </source>
</evidence>
<dbReference type="Proteomes" id="UP000605970">
    <property type="component" value="Unassembled WGS sequence"/>
</dbReference>
<reference evidence="2" key="1">
    <citation type="journal article" date="2020" name="Ecol. Evol.">
        <title>Genome structure and content of the rice root-knot nematode (Meloidogyne graminicola).</title>
        <authorList>
            <person name="Phan N.T."/>
            <person name="Danchin E.G.J."/>
            <person name="Klopp C."/>
            <person name="Perfus-Barbeoch L."/>
            <person name="Kozlowski D.K."/>
            <person name="Koutsovoulos G.D."/>
            <person name="Lopez-Roques C."/>
            <person name="Bouchez O."/>
            <person name="Zahm M."/>
            <person name="Besnard G."/>
            <person name="Bellafiore S."/>
        </authorList>
    </citation>
    <scope>NUCLEOTIDE SEQUENCE</scope>
    <source>
        <strain evidence="2">VN-18</strain>
    </source>
</reference>
<name>A0A8S9ZJR6_9BILA</name>
<organism evidence="2 3">
    <name type="scientific">Meloidogyne graminicola</name>
    <dbReference type="NCBI Taxonomy" id="189291"/>
    <lineage>
        <taxon>Eukaryota</taxon>
        <taxon>Metazoa</taxon>
        <taxon>Ecdysozoa</taxon>
        <taxon>Nematoda</taxon>
        <taxon>Chromadorea</taxon>
        <taxon>Rhabditida</taxon>
        <taxon>Tylenchina</taxon>
        <taxon>Tylenchomorpha</taxon>
        <taxon>Tylenchoidea</taxon>
        <taxon>Meloidogynidae</taxon>
        <taxon>Meloidogyninae</taxon>
        <taxon>Meloidogyne</taxon>
    </lineage>
</organism>
<comment type="caution">
    <text evidence="2">The sequence shown here is derived from an EMBL/GenBank/DDBJ whole genome shotgun (WGS) entry which is preliminary data.</text>
</comment>
<dbReference type="PANTHER" id="PTHR22989:SF20">
    <property type="entry name" value="USP DOMAIN-CONTAINING PROTEIN"/>
    <property type="match status" value="1"/>
</dbReference>
<protein>
    <submittedName>
        <fullName evidence="2">Methyltransf_21 domain-containing protein</fullName>
    </submittedName>
</protein>
<dbReference type="OrthoDB" id="5775722at2759"/>
<evidence type="ECO:0000313" key="3">
    <source>
        <dbReference type="Proteomes" id="UP000605970"/>
    </source>
</evidence>
<gene>
    <name evidence="2" type="ORF">Mgra_00007010</name>
</gene>
<evidence type="ECO:0000313" key="2">
    <source>
        <dbReference type="EMBL" id="KAF7633601.1"/>
    </source>
</evidence>
<dbReference type="Pfam" id="PF05050">
    <property type="entry name" value="Methyltransf_21"/>
    <property type="match status" value="1"/>
</dbReference>
<proteinExistence type="predicted"/>
<dbReference type="InterPro" id="IPR006342">
    <property type="entry name" value="FkbM_mtfrase"/>
</dbReference>
<feature type="domain" description="Methyltransferase FkbM" evidence="1">
    <location>
        <begin position="40"/>
        <end position="188"/>
    </location>
</feature>